<name>A0A4U2YJA7_9ACTN</name>
<dbReference type="InterPro" id="IPR054485">
    <property type="entry name" value="FlK-like_dom"/>
</dbReference>
<comment type="caution">
    <text evidence="2">The sequence shown here is derived from an EMBL/GenBank/DDBJ whole genome shotgun (WGS) entry which is preliminary data.</text>
</comment>
<dbReference type="InterPro" id="IPR025540">
    <property type="entry name" value="FlK"/>
</dbReference>
<dbReference type="PANTHER" id="PTHR36934:SF1">
    <property type="entry name" value="THIOESTERASE DOMAIN-CONTAINING PROTEIN"/>
    <property type="match status" value="1"/>
</dbReference>
<dbReference type="InterPro" id="IPR029069">
    <property type="entry name" value="HotDog_dom_sf"/>
</dbReference>
<reference evidence="2 3" key="1">
    <citation type="submission" date="2019-04" db="EMBL/GenBank/DDBJ databases">
        <authorList>
            <person name="Dong K."/>
        </authorList>
    </citation>
    <scope>NUCLEOTIDE SEQUENCE [LARGE SCALE GENOMIC DNA]</scope>
    <source>
        <strain evidence="3">dk3543</strain>
    </source>
</reference>
<dbReference type="RefSeq" id="WP_137067070.1">
    <property type="nucleotide sequence ID" value="NZ_CP040748.1"/>
</dbReference>
<dbReference type="AlphaFoldDB" id="A0A4U2YJA7"/>
<dbReference type="Pfam" id="PF22636">
    <property type="entry name" value="FlK"/>
    <property type="match status" value="1"/>
</dbReference>
<evidence type="ECO:0000313" key="3">
    <source>
        <dbReference type="Proteomes" id="UP000307808"/>
    </source>
</evidence>
<keyword evidence="3" id="KW-1185">Reference proteome</keyword>
<dbReference type="PANTHER" id="PTHR36934">
    <property type="entry name" value="BLR0278 PROTEIN"/>
    <property type="match status" value="1"/>
</dbReference>
<evidence type="ECO:0000259" key="1">
    <source>
        <dbReference type="Pfam" id="PF22636"/>
    </source>
</evidence>
<evidence type="ECO:0000313" key="2">
    <source>
        <dbReference type="EMBL" id="TKI60764.1"/>
    </source>
</evidence>
<organism evidence="2 3">
    <name type="scientific">Nocardioides jishulii</name>
    <dbReference type="NCBI Taxonomy" id="2575440"/>
    <lineage>
        <taxon>Bacteria</taxon>
        <taxon>Bacillati</taxon>
        <taxon>Actinomycetota</taxon>
        <taxon>Actinomycetes</taxon>
        <taxon>Propionibacteriales</taxon>
        <taxon>Nocardioidaceae</taxon>
        <taxon>Nocardioides</taxon>
    </lineage>
</organism>
<dbReference type="Gene3D" id="3.10.129.10">
    <property type="entry name" value="Hotdog Thioesterase"/>
    <property type="match status" value="1"/>
</dbReference>
<proteinExistence type="predicted"/>
<gene>
    <name evidence="2" type="ORF">FC770_14725</name>
</gene>
<protein>
    <submittedName>
        <fullName evidence="2">Thioesterase</fullName>
    </submittedName>
</protein>
<dbReference type="SUPFAM" id="SSF54637">
    <property type="entry name" value="Thioesterase/thiol ester dehydrase-isomerase"/>
    <property type="match status" value="1"/>
</dbReference>
<dbReference type="Proteomes" id="UP000307808">
    <property type="component" value="Unassembled WGS sequence"/>
</dbReference>
<feature type="domain" description="Fluoroacetyl-CoA-specific thioesterase-like" evidence="1">
    <location>
        <begin position="13"/>
        <end position="121"/>
    </location>
</feature>
<sequence length="128" mass="13350">MDAPTTHTRRFTVAEEDTAVAVGSGTLRVLGSPTLIAWLEMVTCEAVAPSLPEGGTSVGTRIDVQHLAPSAVGQVVEVQVSTAYVDGRLHRFAVGARNVGPQGPAKVVASGEITRVVVDAERFMARLG</sequence>
<dbReference type="OrthoDB" id="5243809at2"/>
<accession>A0A4U2YJA7</accession>
<dbReference type="EMBL" id="SZPY01000004">
    <property type="protein sequence ID" value="TKI60764.1"/>
    <property type="molecule type" value="Genomic_DNA"/>
</dbReference>